<dbReference type="InterPro" id="IPR004358">
    <property type="entry name" value="Sig_transdc_His_kin-like_C"/>
</dbReference>
<evidence type="ECO:0000256" key="7">
    <source>
        <dbReference type="ARBA" id="ARBA00023012"/>
    </source>
</evidence>
<keyword evidence="8" id="KW-0175">Coiled coil</keyword>
<feature type="transmembrane region" description="Helical" evidence="9">
    <location>
        <begin position="117"/>
        <end position="134"/>
    </location>
</feature>
<dbReference type="FunFam" id="3.30.565.10:FF:000006">
    <property type="entry name" value="Sensor histidine kinase WalK"/>
    <property type="match status" value="1"/>
</dbReference>
<dbReference type="SUPFAM" id="SSF47384">
    <property type="entry name" value="Homodimeric domain of signal transducing histidine kinase"/>
    <property type="match status" value="1"/>
</dbReference>
<dbReference type="GO" id="GO:0007234">
    <property type="term" value="P:osmosensory signaling via phosphorelay pathway"/>
    <property type="evidence" value="ECO:0007669"/>
    <property type="project" value="TreeGrafter"/>
</dbReference>
<dbReference type="CDD" id="cd00082">
    <property type="entry name" value="HisKA"/>
    <property type="match status" value="1"/>
</dbReference>
<sequence length="604" mass="68590">MNNDAKPGSYPPPQQDSLIKRWIYYLLGTILLLTAGYMGVKNFLLFHALTEGFTIVVSFSIAFIVFNTYQNLKSDFIPIIGIAYAFAGIFDILHTLAYKGMGVFPDDVANLPTQMWVIARYLDSIGMLLAGISIGRIIKPFYVLITYAAASAVILLAVFSWHTFPLAFINGQGLTPFKVYSEYAICLILIASIILLMRHKHRFQPQVYQPLLIFFVFSILTELSFTFYKVVAGWESVIGHIFKIIAFFFLYRAVVVTSLNEPYDRVRNQARDLQEINAALEEEVMERQAAQESLRQMNAELETKVNERTSQLQDINAALEEEIAERQAIQEALLASRDALLDSEAQLKHYAAEMAETNKELKNFANIVAHDFRTPMVNMKGFSRELGYALTELKQIINGEMPHLPEESRRKLDALLEKDVPDALQFIHSSVDRLDRMLAALLKLAREGRREIINTEVDMGKLLNGVLRSFEHQITQKGIQIEVGPLPIIQTDYLAMEQIISNLLDNAIKYMKPDRPGKIAVFCTDNNDEYLFNFQDNGRGMAAEDCEKIFELFRRAGKQDVPGEGMGLTYVRTLIRQMGGKVWCESEPGVGTQIKFTLPKKFFH</sequence>
<dbReference type="GO" id="GO:0000155">
    <property type="term" value="F:phosphorelay sensor kinase activity"/>
    <property type="evidence" value="ECO:0007669"/>
    <property type="project" value="InterPro"/>
</dbReference>
<keyword evidence="5 11" id="KW-0808">Transferase</keyword>
<keyword evidence="9" id="KW-0472">Membrane</keyword>
<evidence type="ECO:0000256" key="2">
    <source>
        <dbReference type="ARBA" id="ARBA00004370"/>
    </source>
</evidence>
<gene>
    <name evidence="11" type="primary">cph1_2</name>
    <name evidence="11" type="ORF">MAMMFC1_01194</name>
</gene>
<dbReference type="InterPro" id="IPR003594">
    <property type="entry name" value="HATPase_dom"/>
</dbReference>
<evidence type="ECO:0000256" key="1">
    <source>
        <dbReference type="ARBA" id="ARBA00000085"/>
    </source>
</evidence>
<dbReference type="Gene3D" id="1.10.287.130">
    <property type="match status" value="1"/>
</dbReference>
<comment type="subcellular location">
    <subcellularLocation>
        <location evidence="2">Membrane</location>
    </subcellularLocation>
</comment>
<dbReference type="AlphaFoldDB" id="A0A348AHJ5"/>
<feature type="transmembrane region" description="Helical" evidence="9">
    <location>
        <begin position="52"/>
        <end position="69"/>
    </location>
</feature>
<keyword evidence="7" id="KW-0902">Two-component regulatory system</keyword>
<dbReference type="GO" id="GO:0016020">
    <property type="term" value="C:membrane"/>
    <property type="evidence" value="ECO:0007669"/>
    <property type="project" value="UniProtKB-SubCell"/>
</dbReference>
<proteinExistence type="predicted"/>
<dbReference type="InterPro" id="IPR050351">
    <property type="entry name" value="BphY/WalK/GraS-like"/>
</dbReference>
<feature type="coiled-coil region" evidence="8">
    <location>
        <begin position="263"/>
        <end position="360"/>
    </location>
</feature>
<evidence type="ECO:0000313" key="11">
    <source>
        <dbReference type="EMBL" id="BBB90543.1"/>
    </source>
</evidence>
<dbReference type="PROSITE" id="PS50109">
    <property type="entry name" value="HIS_KIN"/>
    <property type="match status" value="1"/>
</dbReference>
<dbReference type="InterPro" id="IPR033425">
    <property type="entry name" value="MASE3"/>
</dbReference>
<dbReference type="EC" id="2.7.13.3" evidence="3"/>
<feature type="transmembrane region" description="Helical" evidence="9">
    <location>
        <begin position="76"/>
        <end position="97"/>
    </location>
</feature>
<comment type="catalytic activity">
    <reaction evidence="1">
        <text>ATP + protein L-histidine = ADP + protein N-phospho-L-histidine.</text>
        <dbReference type="EC" id="2.7.13.3"/>
    </reaction>
</comment>
<feature type="transmembrane region" description="Helical" evidence="9">
    <location>
        <begin position="141"/>
        <end position="160"/>
    </location>
</feature>
<dbReference type="EMBL" id="AP018449">
    <property type="protein sequence ID" value="BBB90543.1"/>
    <property type="molecule type" value="Genomic_DNA"/>
</dbReference>
<dbReference type="GO" id="GO:0030295">
    <property type="term" value="F:protein kinase activator activity"/>
    <property type="evidence" value="ECO:0007669"/>
    <property type="project" value="TreeGrafter"/>
</dbReference>
<dbReference type="Proteomes" id="UP000276437">
    <property type="component" value="Chromosome"/>
</dbReference>
<evidence type="ECO:0000313" key="12">
    <source>
        <dbReference type="Proteomes" id="UP000276437"/>
    </source>
</evidence>
<dbReference type="InterPro" id="IPR036890">
    <property type="entry name" value="HATPase_C_sf"/>
</dbReference>
<dbReference type="InterPro" id="IPR005467">
    <property type="entry name" value="His_kinase_dom"/>
</dbReference>
<dbReference type="PANTHER" id="PTHR42878:SF15">
    <property type="entry name" value="BACTERIOPHYTOCHROME"/>
    <property type="match status" value="1"/>
</dbReference>
<keyword evidence="9" id="KW-0812">Transmembrane</keyword>
<keyword evidence="12" id="KW-1185">Reference proteome</keyword>
<evidence type="ECO:0000259" key="10">
    <source>
        <dbReference type="PROSITE" id="PS50109"/>
    </source>
</evidence>
<dbReference type="GO" id="GO:0000156">
    <property type="term" value="F:phosphorelay response regulator activity"/>
    <property type="evidence" value="ECO:0007669"/>
    <property type="project" value="TreeGrafter"/>
</dbReference>
<dbReference type="Pfam" id="PF02518">
    <property type="entry name" value="HATPase_c"/>
    <property type="match status" value="1"/>
</dbReference>
<protein>
    <recommendedName>
        <fullName evidence="3">histidine kinase</fullName>
        <ecNumber evidence="3">2.7.13.3</ecNumber>
    </recommendedName>
</protein>
<dbReference type="PRINTS" id="PR00344">
    <property type="entry name" value="BCTRLSENSOR"/>
</dbReference>
<evidence type="ECO:0000256" key="9">
    <source>
        <dbReference type="SAM" id="Phobius"/>
    </source>
</evidence>
<dbReference type="SUPFAM" id="SSF55874">
    <property type="entry name" value="ATPase domain of HSP90 chaperone/DNA topoisomerase II/histidine kinase"/>
    <property type="match status" value="1"/>
</dbReference>
<keyword evidence="9" id="KW-1133">Transmembrane helix</keyword>
<dbReference type="InterPro" id="IPR003661">
    <property type="entry name" value="HisK_dim/P_dom"/>
</dbReference>
<feature type="transmembrane region" description="Helical" evidence="9">
    <location>
        <begin position="180"/>
        <end position="199"/>
    </location>
</feature>
<evidence type="ECO:0000256" key="8">
    <source>
        <dbReference type="SAM" id="Coils"/>
    </source>
</evidence>
<dbReference type="SMART" id="SM00387">
    <property type="entry name" value="HATPase_c"/>
    <property type="match status" value="1"/>
</dbReference>
<keyword evidence="6" id="KW-0418">Kinase</keyword>
<feature type="transmembrane region" description="Helical" evidence="9">
    <location>
        <begin position="237"/>
        <end position="259"/>
    </location>
</feature>
<dbReference type="PANTHER" id="PTHR42878">
    <property type="entry name" value="TWO-COMPONENT HISTIDINE KINASE"/>
    <property type="match status" value="1"/>
</dbReference>
<evidence type="ECO:0000256" key="4">
    <source>
        <dbReference type="ARBA" id="ARBA00022553"/>
    </source>
</evidence>
<dbReference type="Gene3D" id="3.30.565.10">
    <property type="entry name" value="Histidine kinase-like ATPase, C-terminal domain"/>
    <property type="match status" value="1"/>
</dbReference>
<evidence type="ECO:0000256" key="5">
    <source>
        <dbReference type="ARBA" id="ARBA00022679"/>
    </source>
</evidence>
<dbReference type="InterPro" id="IPR036097">
    <property type="entry name" value="HisK_dim/P_sf"/>
</dbReference>
<dbReference type="KEGG" id="mana:MAMMFC1_01194"/>
<keyword evidence="4" id="KW-0597">Phosphoprotein</keyword>
<evidence type="ECO:0000256" key="3">
    <source>
        <dbReference type="ARBA" id="ARBA00012438"/>
    </source>
</evidence>
<dbReference type="Pfam" id="PF17159">
    <property type="entry name" value="MASE3"/>
    <property type="match status" value="1"/>
</dbReference>
<feature type="transmembrane region" description="Helical" evidence="9">
    <location>
        <begin position="22"/>
        <end position="40"/>
    </location>
</feature>
<feature type="domain" description="Histidine kinase" evidence="10">
    <location>
        <begin position="367"/>
        <end position="602"/>
    </location>
</feature>
<feature type="transmembrane region" description="Helical" evidence="9">
    <location>
        <begin position="211"/>
        <end position="231"/>
    </location>
</feature>
<accession>A0A348AHJ5</accession>
<evidence type="ECO:0000256" key="6">
    <source>
        <dbReference type="ARBA" id="ARBA00022777"/>
    </source>
</evidence>
<name>A0A348AHJ5_9FIRM</name>
<organism evidence="11 12">
    <name type="scientific">Methylomusa anaerophila</name>
    <dbReference type="NCBI Taxonomy" id="1930071"/>
    <lineage>
        <taxon>Bacteria</taxon>
        <taxon>Bacillati</taxon>
        <taxon>Bacillota</taxon>
        <taxon>Negativicutes</taxon>
        <taxon>Selenomonadales</taxon>
        <taxon>Sporomusaceae</taxon>
        <taxon>Methylomusa</taxon>
    </lineage>
</organism>
<reference evidence="11 12" key="1">
    <citation type="journal article" date="2018" name="Int. J. Syst. Evol. Microbiol.">
        <title>Methylomusa anaerophila gen. nov., sp. nov., an anaerobic methanol-utilizing bacterium isolated from a microbial fuel cell.</title>
        <authorList>
            <person name="Amano N."/>
            <person name="Yamamuro A."/>
            <person name="Miyahara M."/>
            <person name="Kouzuma A."/>
            <person name="Abe T."/>
            <person name="Watanabe K."/>
        </authorList>
    </citation>
    <scope>NUCLEOTIDE SEQUENCE [LARGE SCALE GENOMIC DNA]</scope>
    <source>
        <strain evidence="11 12">MMFC1</strain>
    </source>
</reference>